<gene>
    <name evidence="1" type="ORF">BPS17W1_60</name>
</gene>
<accession>A0A2I6PGF3</accession>
<sequence length="184" mass="20448">MFGAGDEKFAKTIKASSTEEGALTKQTYYMRLPKIKKLLDSLEADFKASKKALEEVFGKNSSIAKGGYIRVAGAWIWCKSPHKLLNYLLMSSEAQIQNEAINLAARKACEDGLTKLNARKPAIGARLLLAYHDENSWECPEGMTHDMKAIADWMYGQASKNLGLRKETLVTGTAKVGKSWYEVH</sequence>
<name>A0A2I6PGF3_9CAUD</name>
<dbReference type="InterPro" id="IPR043502">
    <property type="entry name" value="DNA/RNA_pol_sf"/>
</dbReference>
<dbReference type="Proteomes" id="UP000241219">
    <property type="component" value="Segment"/>
</dbReference>
<reference evidence="1 2" key="1">
    <citation type="submission" date="2017-12" db="EMBL/GenBank/DDBJ databases">
        <title>Salmonella phage assemble.</title>
        <authorList>
            <person name="Han H."/>
            <person name="Li X."/>
            <person name="Wang X."/>
            <person name="Zheng S."/>
            <person name="Zhang C."/>
            <person name="Zou Y."/>
            <person name="Zou J."/>
        </authorList>
    </citation>
    <scope>NUCLEOTIDE SEQUENCE [LARGE SCALE GENOMIC DNA]</scope>
</reference>
<evidence type="ECO:0000313" key="1">
    <source>
        <dbReference type="EMBL" id="AUM59148.1"/>
    </source>
</evidence>
<organism evidence="1 2">
    <name type="scientific">Salmonella phage BPS17W1</name>
    <dbReference type="NCBI Taxonomy" id="2060124"/>
    <lineage>
        <taxon>Viruses</taxon>
        <taxon>Duplodnaviria</taxon>
        <taxon>Heunggongvirae</taxon>
        <taxon>Uroviricota</taxon>
        <taxon>Caudoviricetes</taxon>
        <taxon>Andersonviridae</taxon>
        <taxon>Ounavirinae</taxon>
        <taxon>Felixounavirus</taxon>
        <taxon>Felixounavirus BPS17W1</taxon>
    </lineage>
</organism>
<dbReference type="SUPFAM" id="SSF56672">
    <property type="entry name" value="DNA/RNA polymerases"/>
    <property type="match status" value="1"/>
</dbReference>
<keyword evidence="2" id="KW-1185">Reference proteome</keyword>
<dbReference type="EMBL" id="MG646669">
    <property type="protein sequence ID" value="AUM59148.1"/>
    <property type="molecule type" value="Genomic_DNA"/>
</dbReference>
<dbReference type="Gene3D" id="3.30.70.370">
    <property type="match status" value="1"/>
</dbReference>
<protein>
    <submittedName>
        <fullName evidence="1">DNA polymerase</fullName>
    </submittedName>
</protein>
<evidence type="ECO:0000313" key="2">
    <source>
        <dbReference type="Proteomes" id="UP000241219"/>
    </source>
</evidence>
<proteinExistence type="predicted"/>
<dbReference type="OrthoDB" id="8868at10239"/>